<dbReference type="HOGENOM" id="CLU_752466_0_0_1"/>
<organism evidence="2 3">
    <name type="scientific">Kuraishia capsulata CBS 1993</name>
    <dbReference type="NCBI Taxonomy" id="1382522"/>
    <lineage>
        <taxon>Eukaryota</taxon>
        <taxon>Fungi</taxon>
        <taxon>Dikarya</taxon>
        <taxon>Ascomycota</taxon>
        <taxon>Saccharomycotina</taxon>
        <taxon>Pichiomycetes</taxon>
        <taxon>Pichiales</taxon>
        <taxon>Pichiaceae</taxon>
        <taxon>Kuraishia</taxon>
    </lineage>
</organism>
<reference evidence="2" key="1">
    <citation type="submission" date="2013-12" db="EMBL/GenBank/DDBJ databases">
        <authorList>
            <person name="Genoscope - CEA"/>
        </authorList>
    </citation>
    <scope>NUCLEOTIDE SEQUENCE</scope>
    <source>
        <strain evidence="2">CBS 1993</strain>
    </source>
</reference>
<feature type="compositionally biased region" description="Basic residues" evidence="1">
    <location>
        <begin position="12"/>
        <end position="29"/>
    </location>
</feature>
<dbReference type="EMBL" id="HG793131">
    <property type="protein sequence ID" value="CDK30011.1"/>
    <property type="molecule type" value="Genomic_DNA"/>
</dbReference>
<gene>
    <name evidence="2" type="ORF">KUCA_T00006006001</name>
</gene>
<reference evidence="2" key="2">
    <citation type="submission" date="2014-02" db="EMBL/GenBank/DDBJ databases">
        <title>Complete DNA sequence of /Kuraishia capsulata/ illustrates novel genomic features among budding yeasts (/Saccharomycotina/).</title>
        <authorList>
            <person name="Morales L."/>
            <person name="Noel B."/>
            <person name="Porcel B."/>
            <person name="Marcet-Houben M."/>
            <person name="Hullo M-F."/>
            <person name="Sacerdot C."/>
            <person name="Tekaia F."/>
            <person name="Leh-Louis V."/>
            <person name="Despons L."/>
            <person name="Khanna V."/>
            <person name="Aury J-M."/>
            <person name="Barbe V."/>
            <person name="Couloux A."/>
            <person name="Labadie K."/>
            <person name="Pelletier E."/>
            <person name="Souciet J-L."/>
            <person name="Boekhout T."/>
            <person name="Gabaldon T."/>
            <person name="Wincker P."/>
            <person name="Dujon B."/>
        </authorList>
    </citation>
    <scope>NUCLEOTIDE SEQUENCE</scope>
    <source>
        <strain evidence="2">CBS 1993</strain>
    </source>
</reference>
<keyword evidence="3" id="KW-1185">Reference proteome</keyword>
<feature type="region of interest" description="Disordered" evidence="1">
    <location>
        <begin position="1"/>
        <end position="46"/>
    </location>
</feature>
<accession>W6MT68</accession>
<sequence>MAPFRGGSARRQSGRKRQKRPGRHSRLKRVGLGFSSSGTIRGTGDPEYESRLSVIQGTRDLGHIDTTYGDVQQIAYQRQMVATPPRGRIEIPRSYRSDLHTVLSLRLLASRKLASMASSIRPSHLSAAPSWHLWKPVWDTICYNDLDSFILFQTFANQFGSKSDFRPHWDWDLNYERFERCIELRRAIDGLSWKVRLETLFSNSLASFLVDPPNIFQSLCLLDLSNMTIDRHALISLTQIDLTVLDVSGVLSVDDGVVKSWITAIGSGKWSHLSMVDVSFTRVGQEGLLALLRTRGMVRVFSSVDEEGTKERIRRESNLSSFLQFLPCSDPGIILDFKFVDLELKSALNRSELRNLWKDSAKPRARCWSYEPQKVEILRPKQKPKPLASTLTSQKRRIVGNASTFFEL</sequence>
<evidence type="ECO:0000313" key="3">
    <source>
        <dbReference type="Proteomes" id="UP000019384"/>
    </source>
</evidence>
<protein>
    <submittedName>
        <fullName evidence="2">Uncharacterized protein</fullName>
    </submittedName>
</protein>
<dbReference type="AlphaFoldDB" id="W6MT68"/>
<dbReference type="OrthoDB" id="10317240at2759"/>
<name>W6MT68_9ASCO</name>
<dbReference type="RefSeq" id="XP_022461990.1">
    <property type="nucleotide sequence ID" value="XM_022604852.1"/>
</dbReference>
<evidence type="ECO:0000256" key="1">
    <source>
        <dbReference type="SAM" id="MobiDB-lite"/>
    </source>
</evidence>
<dbReference type="Proteomes" id="UP000019384">
    <property type="component" value="Unassembled WGS sequence"/>
</dbReference>
<proteinExistence type="predicted"/>
<evidence type="ECO:0000313" key="2">
    <source>
        <dbReference type="EMBL" id="CDK30011.1"/>
    </source>
</evidence>
<dbReference type="GeneID" id="34523378"/>